<keyword evidence="10 13" id="KW-0408">Iron</keyword>
<keyword evidence="12 15" id="KW-0472">Membrane</keyword>
<dbReference type="PROSITE" id="PS00086">
    <property type="entry name" value="CYTOCHROME_P450"/>
    <property type="match status" value="1"/>
</dbReference>
<dbReference type="InterPro" id="IPR050476">
    <property type="entry name" value="Insect_CytP450_Detox"/>
</dbReference>
<keyword evidence="7" id="KW-0256">Endoplasmic reticulum</keyword>
<dbReference type="PRINTS" id="PR00385">
    <property type="entry name" value="P450"/>
</dbReference>
<evidence type="ECO:0000256" key="14">
    <source>
        <dbReference type="RuleBase" id="RU000461"/>
    </source>
</evidence>
<evidence type="ECO:0000256" key="7">
    <source>
        <dbReference type="ARBA" id="ARBA00022824"/>
    </source>
</evidence>
<dbReference type="SUPFAM" id="SSF48264">
    <property type="entry name" value="Cytochrome P450"/>
    <property type="match status" value="1"/>
</dbReference>
<name>A0AA38MCV0_9CUCU</name>
<dbReference type="CDD" id="cd11056">
    <property type="entry name" value="CYP6-like"/>
    <property type="match status" value="1"/>
</dbReference>
<dbReference type="Gene3D" id="1.10.630.10">
    <property type="entry name" value="Cytochrome P450"/>
    <property type="match status" value="1"/>
</dbReference>
<dbReference type="Proteomes" id="UP001168821">
    <property type="component" value="Unassembled WGS sequence"/>
</dbReference>
<comment type="cofactor">
    <cofactor evidence="1 13">
        <name>heme</name>
        <dbReference type="ChEBI" id="CHEBI:30413"/>
    </cofactor>
</comment>
<dbReference type="Pfam" id="PF00067">
    <property type="entry name" value="p450"/>
    <property type="match status" value="1"/>
</dbReference>
<evidence type="ECO:0000256" key="5">
    <source>
        <dbReference type="ARBA" id="ARBA00022617"/>
    </source>
</evidence>
<organism evidence="16 17">
    <name type="scientific">Zophobas morio</name>
    <dbReference type="NCBI Taxonomy" id="2755281"/>
    <lineage>
        <taxon>Eukaryota</taxon>
        <taxon>Metazoa</taxon>
        <taxon>Ecdysozoa</taxon>
        <taxon>Arthropoda</taxon>
        <taxon>Hexapoda</taxon>
        <taxon>Insecta</taxon>
        <taxon>Pterygota</taxon>
        <taxon>Neoptera</taxon>
        <taxon>Endopterygota</taxon>
        <taxon>Coleoptera</taxon>
        <taxon>Polyphaga</taxon>
        <taxon>Cucujiformia</taxon>
        <taxon>Tenebrionidae</taxon>
        <taxon>Zophobas</taxon>
    </lineage>
</organism>
<comment type="similarity">
    <text evidence="4 14">Belongs to the cytochrome P450 family.</text>
</comment>
<sequence length="498" mass="57524">MMFLDSSLFTAFAGLALASLTIFVIYYKWSFAYWKKLNVPYLEPRIPMGNMANTLTATENFGIVIKHIYDQLKSQKVRLGGLYIFSTPAYILIDLEYVKNVLTKDFQYFVDRGIYHNEEVDPLSAHLFNLDGEKWRNTRNKLNSAFTSGKMKMMFETLLHFEKNLHEEIDSLCKSGKPVDVKKLLCCYMIDVIGSASFGLECNSFEADPAPFREYGLRFFNMTTWECFLFWISVAFPKLAKALGLRVVPKIVSDFFSNVVKDNVEYRERNNYVRNDFMQLLIKMKSNNFTLEQIAAQSFGLFLGGFETTSNSLSWTMYELAKNQDIQNKVREEINAVVATYGGKVTYDGIQDMKYLGQIMDETLRKYPAGGVYTRICNKDYKVPDQDIVIKKGTRLLISVLGIHRDEEYYPDPEKFDPERFNEENSRSRPRYAHLPFGEGPRTCIGIRFGRMQSKVSLASLLKNYKFTLNEKTEPPKFAVNSFLLVPAGDIWLNVERI</sequence>
<keyword evidence="11 14" id="KW-0503">Monooxygenase</keyword>
<feature type="transmembrane region" description="Helical" evidence="15">
    <location>
        <begin position="6"/>
        <end position="27"/>
    </location>
</feature>
<evidence type="ECO:0000256" key="10">
    <source>
        <dbReference type="ARBA" id="ARBA00023004"/>
    </source>
</evidence>
<evidence type="ECO:0000256" key="12">
    <source>
        <dbReference type="ARBA" id="ARBA00023136"/>
    </source>
</evidence>
<evidence type="ECO:0008006" key="18">
    <source>
        <dbReference type="Google" id="ProtNLM"/>
    </source>
</evidence>
<dbReference type="GO" id="GO:0005506">
    <property type="term" value="F:iron ion binding"/>
    <property type="evidence" value="ECO:0007669"/>
    <property type="project" value="InterPro"/>
</dbReference>
<reference evidence="16" key="1">
    <citation type="journal article" date="2023" name="G3 (Bethesda)">
        <title>Whole genome assemblies of Zophobas morio and Tenebrio molitor.</title>
        <authorList>
            <person name="Kaur S."/>
            <person name="Stinson S.A."/>
            <person name="diCenzo G.C."/>
        </authorList>
    </citation>
    <scope>NUCLEOTIDE SEQUENCE</scope>
    <source>
        <strain evidence="16">QUZm001</strain>
    </source>
</reference>
<protein>
    <recommendedName>
        <fullName evidence="18">Cytochrome P450</fullName>
    </recommendedName>
</protein>
<keyword evidence="15" id="KW-0812">Transmembrane</keyword>
<dbReference type="InterPro" id="IPR002401">
    <property type="entry name" value="Cyt_P450_E_grp-I"/>
</dbReference>
<dbReference type="PRINTS" id="PR00463">
    <property type="entry name" value="EP450I"/>
</dbReference>
<dbReference type="PANTHER" id="PTHR24292">
    <property type="entry name" value="CYTOCHROME P450"/>
    <property type="match status" value="1"/>
</dbReference>
<evidence type="ECO:0000313" key="17">
    <source>
        <dbReference type="Proteomes" id="UP001168821"/>
    </source>
</evidence>
<dbReference type="InterPro" id="IPR036396">
    <property type="entry name" value="Cyt_P450_sf"/>
</dbReference>
<evidence type="ECO:0000256" key="3">
    <source>
        <dbReference type="ARBA" id="ARBA00004406"/>
    </source>
</evidence>
<evidence type="ECO:0000256" key="6">
    <source>
        <dbReference type="ARBA" id="ARBA00022723"/>
    </source>
</evidence>
<evidence type="ECO:0000256" key="9">
    <source>
        <dbReference type="ARBA" id="ARBA00023002"/>
    </source>
</evidence>
<dbReference type="InterPro" id="IPR017972">
    <property type="entry name" value="Cyt_P450_CS"/>
</dbReference>
<proteinExistence type="inferred from homology"/>
<keyword evidence="15" id="KW-1133">Transmembrane helix</keyword>
<dbReference type="PANTHER" id="PTHR24292:SF100">
    <property type="entry name" value="CYTOCHROME P450 6A16, ISOFORM B-RELATED"/>
    <property type="match status" value="1"/>
</dbReference>
<evidence type="ECO:0000313" key="16">
    <source>
        <dbReference type="EMBL" id="KAJ3651622.1"/>
    </source>
</evidence>
<evidence type="ECO:0000256" key="2">
    <source>
        <dbReference type="ARBA" id="ARBA00004174"/>
    </source>
</evidence>
<dbReference type="AlphaFoldDB" id="A0AA38MCV0"/>
<dbReference type="FunFam" id="1.10.630.10:FF:000042">
    <property type="entry name" value="Cytochrome P450"/>
    <property type="match status" value="1"/>
</dbReference>
<dbReference type="GO" id="GO:0020037">
    <property type="term" value="F:heme binding"/>
    <property type="evidence" value="ECO:0007669"/>
    <property type="project" value="InterPro"/>
</dbReference>
<keyword evidence="17" id="KW-1185">Reference proteome</keyword>
<dbReference type="EMBL" id="JALNTZ010000005">
    <property type="protein sequence ID" value="KAJ3651622.1"/>
    <property type="molecule type" value="Genomic_DNA"/>
</dbReference>
<dbReference type="GO" id="GO:0016705">
    <property type="term" value="F:oxidoreductase activity, acting on paired donors, with incorporation or reduction of molecular oxygen"/>
    <property type="evidence" value="ECO:0007669"/>
    <property type="project" value="InterPro"/>
</dbReference>
<keyword evidence="6 13" id="KW-0479">Metal-binding</keyword>
<evidence type="ECO:0000256" key="11">
    <source>
        <dbReference type="ARBA" id="ARBA00023033"/>
    </source>
</evidence>
<keyword evidence="9 14" id="KW-0560">Oxidoreductase</keyword>
<keyword evidence="5 13" id="KW-0349">Heme</keyword>
<evidence type="ECO:0000256" key="8">
    <source>
        <dbReference type="ARBA" id="ARBA00022848"/>
    </source>
</evidence>
<gene>
    <name evidence="16" type="ORF">Zmor_017649</name>
</gene>
<comment type="subcellular location">
    <subcellularLocation>
        <location evidence="3">Endoplasmic reticulum membrane</location>
        <topology evidence="3">Peripheral membrane protein</topology>
    </subcellularLocation>
    <subcellularLocation>
        <location evidence="2">Microsome membrane</location>
        <topology evidence="2">Peripheral membrane protein</topology>
    </subcellularLocation>
</comment>
<evidence type="ECO:0000256" key="4">
    <source>
        <dbReference type="ARBA" id="ARBA00010617"/>
    </source>
</evidence>
<comment type="caution">
    <text evidence="16">The sequence shown here is derived from an EMBL/GenBank/DDBJ whole genome shotgun (WGS) entry which is preliminary data.</text>
</comment>
<evidence type="ECO:0000256" key="13">
    <source>
        <dbReference type="PIRSR" id="PIRSR602401-1"/>
    </source>
</evidence>
<dbReference type="GO" id="GO:0004497">
    <property type="term" value="F:monooxygenase activity"/>
    <property type="evidence" value="ECO:0007669"/>
    <property type="project" value="UniProtKB-KW"/>
</dbReference>
<evidence type="ECO:0000256" key="1">
    <source>
        <dbReference type="ARBA" id="ARBA00001971"/>
    </source>
</evidence>
<accession>A0AA38MCV0</accession>
<keyword evidence="8" id="KW-0492">Microsome</keyword>
<dbReference type="GO" id="GO:0005789">
    <property type="term" value="C:endoplasmic reticulum membrane"/>
    <property type="evidence" value="ECO:0007669"/>
    <property type="project" value="UniProtKB-SubCell"/>
</dbReference>
<evidence type="ECO:0000256" key="15">
    <source>
        <dbReference type="SAM" id="Phobius"/>
    </source>
</evidence>
<feature type="binding site" description="axial binding residue" evidence="13">
    <location>
        <position position="444"/>
    </location>
    <ligand>
        <name>heme</name>
        <dbReference type="ChEBI" id="CHEBI:30413"/>
    </ligand>
    <ligandPart>
        <name>Fe</name>
        <dbReference type="ChEBI" id="CHEBI:18248"/>
    </ligandPart>
</feature>
<dbReference type="InterPro" id="IPR001128">
    <property type="entry name" value="Cyt_P450"/>
</dbReference>